<evidence type="ECO:0000313" key="2">
    <source>
        <dbReference type="Proteomes" id="UP001499974"/>
    </source>
</evidence>
<dbReference type="Proteomes" id="UP001499974">
    <property type="component" value="Unassembled WGS sequence"/>
</dbReference>
<name>A0ABP8X6X4_9ACTN</name>
<organism evidence="1 2">
    <name type="scientific">Nocardioides conyzicola</name>
    <dbReference type="NCBI Taxonomy" id="1651781"/>
    <lineage>
        <taxon>Bacteria</taxon>
        <taxon>Bacillati</taxon>
        <taxon>Actinomycetota</taxon>
        <taxon>Actinomycetes</taxon>
        <taxon>Propionibacteriales</taxon>
        <taxon>Nocardioidaceae</taxon>
        <taxon>Nocardioides</taxon>
    </lineage>
</organism>
<protein>
    <submittedName>
        <fullName evidence="1">Uncharacterized protein</fullName>
    </submittedName>
</protein>
<sequence length="119" mass="13078">MTEQPTQPGVVPYVEWHTGPRRMLTIDLRSKGTFLSSTARDRIVPTVGIDGRQYVVYWGRVFFEVPADRAVHVAVSLQDGVQASSMLVEPGEQGEGAYLDYLADFTAGRATLVRPAPQA</sequence>
<accession>A0ABP8X6X4</accession>
<reference evidence="2" key="1">
    <citation type="journal article" date="2019" name="Int. J. Syst. Evol. Microbiol.">
        <title>The Global Catalogue of Microorganisms (GCM) 10K type strain sequencing project: providing services to taxonomists for standard genome sequencing and annotation.</title>
        <authorList>
            <consortium name="The Broad Institute Genomics Platform"/>
            <consortium name="The Broad Institute Genome Sequencing Center for Infectious Disease"/>
            <person name="Wu L."/>
            <person name="Ma J."/>
        </authorList>
    </citation>
    <scope>NUCLEOTIDE SEQUENCE [LARGE SCALE GENOMIC DNA]</scope>
    <source>
        <strain evidence="2">JCM 18531</strain>
    </source>
</reference>
<dbReference type="RefSeq" id="WP_345520836.1">
    <property type="nucleotide sequence ID" value="NZ_BAABKM010000002.1"/>
</dbReference>
<evidence type="ECO:0000313" key="1">
    <source>
        <dbReference type="EMBL" id="GAA4700880.1"/>
    </source>
</evidence>
<comment type="caution">
    <text evidence="1">The sequence shown here is derived from an EMBL/GenBank/DDBJ whole genome shotgun (WGS) entry which is preliminary data.</text>
</comment>
<dbReference type="EMBL" id="BAABKM010000002">
    <property type="protein sequence ID" value="GAA4700880.1"/>
    <property type="molecule type" value="Genomic_DNA"/>
</dbReference>
<proteinExistence type="predicted"/>
<gene>
    <name evidence="1" type="ORF">GCM10023349_17240</name>
</gene>
<keyword evidence="2" id="KW-1185">Reference proteome</keyword>